<keyword evidence="3" id="KW-0815">Transposition</keyword>
<proteinExistence type="inferred from homology"/>
<dbReference type="NCBIfam" id="NF033581">
    <property type="entry name" value="transpos_IS5_4"/>
    <property type="match status" value="1"/>
</dbReference>
<name>A0A1G1Y559_9BACT</name>
<dbReference type="GO" id="GO:0003677">
    <property type="term" value="F:DNA binding"/>
    <property type="evidence" value="ECO:0007669"/>
    <property type="project" value="UniProtKB-KW"/>
</dbReference>
<keyword evidence="5" id="KW-0233">DNA recombination</keyword>
<dbReference type="GO" id="GO:0006313">
    <property type="term" value="P:DNA transposition"/>
    <property type="evidence" value="ECO:0007669"/>
    <property type="project" value="InterPro"/>
</dbReference>
<organism evidence="8 9">
    <name type="scientific">Candidatus Buchananbacteria bacterium RIFCSPHIGHO2_01_FULL_46_12</name>
    <dbReference type="NCBI Taxonomy" id="1797536"/>
    <lineage>
        <taxon>Bacteria</taxon>
        <taxon>Candidatus Buchananiibacteriota</taxon>
    </lineage>
</organism>
<evidence type="ECO:0000256" key="2">
    <source>
        <dbReference type="ARBA" id="ARBA00010075"/>
    </source>
</evidence>
<evidence type="ECO:0000256" key="1">
    <source>
        <dbReference type="ARBA" id="ARBA00003544"/>
    </source>
</evidence>
<evidence type="ECO:0000256" key="5">
    <source>
        <dbReference type="ARBA" id="ARBA00023172"/>
    </source>
</evidence>
<comment type="caution">
    <text evidence="8">The sequence shown here is derived from an EMBL/GenBank/DDBJ whole genome shotgun (WGS) entry which is preliminary data.</text>
</comment>
<dbReference type="PANTHER" id="PTHR35604">
    <property type="entry name" value="TRANSPOSASE INSH FOR INSERTION SEQUENCE ELEMENT IS5A-RELATED"/>
    <property type="match status" value="1"/>
</dbReference>
<evidence type="ECO:0000259" key="6">
    <source>
        <dbReference type="Pfam" id="PF01609"/>
    </source>
</evidence>
<evidence type="ECO:0000259" key="7">
    <source>
        <dbReference type="Pfam" id="PF05598"/>
    </source>
</evidence>
<evidence type="ECO:0008006" key="10">
    <source>
        <dbReference type="Google" id="ProtNLM"/>
    </source>
</evidence>
<dbReference type="PANTHER" id="PTHR35604:SF2">
    <property type="entry name" value="TRANSPOSASE INSH FOR INSERTION SEQUENCE ELEMENT IS5A-RELATED"/>
    <property type="match status" value="1"/>
</dbReference>
<feature type="domain" description="Transposase IS4-like" evidence="6">
    <location>
        <begin position="140"/>
        <end position="335"/>
    </location>
</feature>
<feature type="domain" description="Transposase InsH N-terminal" evidence="7">
    <location>
        <begin position="16"/>
        <end position="113"/>
    </location>
</feature>
<dbReference type="AlphaFoldDB" id="A0A1G1Y559"/>
<accession>A0A1G1Y559</accession>
<dbReference type="GO" id="GO:0004803">
    <property type="term" value="F:transposase activity"/>
    <property type="evidence" value="ECO:0007669"/>
    <property type="project" value="InterPro"/>
</dbReference>
<comment type="similarity">
    <text evidence="2">Belongs to the transposase 11 family.</text>
</comment>
<comment type="function">
    <text evidence="1">Involved in the transposition of the insertion sequence IS5.</text>
</comment>
<dbReference type="EMBL" id="MHIF01000032">
    <property type="protein sequence ID" value="OGY47473.1"/>
    <property type="molecule type" value="Genomic_DNA"/>
</dbReference>
<dbReference type="InterPro" id="IPR002559">
    <property type="entry name" value="Transposase_11"/>
</dbReference>
<dbReference type="InterPro" id="IPR047959">
    <property type="entry name" value="Transpos_IS5"/>
</dbReference>
<evidence type="ECO:0000256" key="4">
    <source>
        <dbReference type="ARBA" id="ARBA00023125"/>
    </source>
</evidence>
<reference evidence="8 9" key="1">
    <citation type="journal article" date="2016" name="Nat. Commun.">
        <title>Thousands of microbial genomes shed light on interconnected biogeochemical processes in an aquifer system.</title>
        <authorList>
            <person name="Anantharaman K."/>
            <person name="Brown C.T."/>
            <person name="Hug L.A."/>
            <person name="Sharon I."/>
            <person name="Castelle C.J."/>
            <person name="Probst A.J."/>
            <person name="Thomas B.C."/>
            <person name="Singh A."/>
            <person name="Wilkins M.J."/>
            <person name="Karaoz U."/>
            <person name="Brodie E.L."/>
            <person name="Williams K.H."/>
            <person name="Hubbard S.S."/>
            <person name="Banfield J.F."/>
        </authorList>
    </citation>
    <scope>NUCLEOTIDE SEQUENCE [LARGE SCALE GENOMIC DNA]</scope>
</reference>
<dbReference type="Proteomes" id="UP000178432">
    <property type="component" value="Unassembled WGS sequence"/>
</dbReference>
<keyword evidence="4" id="KW-0238">DNA-binding</keyword>
<dbReference type="Pfam" id="PF05598">
    <property type="entry name" value="DUF772"/>
    <property type="match status" value="1"/>
</dbReference>
<sequence length="344" mass="39509">MFKQSNQNSFFGHYLYDQIVPANHLLRKINETVDFSFVNELCLSAYKNLGASGNRPYEPAMLFKILFLSFLYDISAREMEEQINDRLSFKWFLNLAVNDSAPDHSTLTCFVERVGVDRFEEIFNQLVGQAKAKGLVHERLKIIDSTAIRAKVDLNRITRNQNKDDGTGGNYIDKNSPDPDAHFGHKSDAKQFYGYKQHIVIDGDSEIIEAVKVTAGNVNDDKVVAPLLSKTKLSTNGRKQTKILADKGYDTNYNHQLIKDQYRSKSFIMVKKNRKVPKLIKLMKSAIYKKTTRERHKVERRFADGKVNHGLGRCRWLGQWKMEIQSYLTASVLNCKRMMVLTGI</sequence>
<evidence type="ECO:0000313" key="9">
    <source>
        <dbReference type="Proteomes" id="UP000178432"/>
    </source>
</evidence>
<protein>
    <recommendedName>
        <fullName evidence="10">Transposase</fullName>
    </recommendedName>
</protein>
<dbReference type="Pfam" id="PF01609">
    <property type="entry name" value="DDE_Tnp_1"/>
    <property type="match status" value="1"/>
</dbReference>
<dbReference type="InterPro" id="IPR008490">
    <property type="entry name" value="Transposase_InsH_N"/>
</dbReference>
<evidence type="ECO:0000313" key="8">
    <source>
        <dbReference type="EMBL" id="OGY47473.1"/>
    </source>
</evidence>
<evidence type="ECO:0000256" key="3">
    <source>
        <dbReference type="ARBA" id="ARBA00022578"/>
    </source>
</evidence>
<gene>
    <name evidence="8" type="ORF">A2663_01990</name>
</gene>